<dbReference type="InterPro" id="IPR000719">
    <property type="entry name" value="Prot_kinase_dom"/>
</dbReference>
<evidence type="ECO:0000256" key="10">
    <source>
        <dbReference type="ARBA" id="ARBA00048679"/>
    </source>
</evidence>
<evidence type="ECO:0000313" key="15">
    <source>
        <dbReference type="Proteomes" id="UP001058974"/>
    </source>
</evidence>
<keyword evidence="3" id="KW-0808">Transferase</keyword>
<keyword evidence="6" id="KW-0418">Kinase</keyword>
<evidence type="ECO:0000256" key="7">
    <source>
        <dbReference type="ARBA" id="ARBA00022840"/>
    </source>
</evidence>
<comment type="subcellular location">
    <subcellularLocation>
        <location evidence="1">Membrane</location>
        <topology evidence="1">Single-pass membrane protein</topology>
    </subcellularLocation>
</comment>
<dbReference type="Pfam" id="PF14380">
    <property type="entry name" value="WAK_assoc"/>
    <property type="match status" value="1"/>
</dbReference>
<dbReference type="OrthoDB" id="1668230at2759"/>
<dbReference type="EC" id="2.7.11.1" evidence="2"/>
<dbReference type="GO" id="GO:0005524">
    <property type="term" value="F:ATP binding"/>
    <property type="evidence" value="ECO:0007669"/>
    <property type="project" value="UniProtKB-UniRule"/>
</dbReference>
<dbReference type="Gene3D" id="1.10.510.10">
    <property type="entry name" value="Transferase(Phosphotransferase) domain 1"/>
    <property type="match status" value="1"/>
</dbReference>
<feature type="binding site" evidence="11">
    <location>
        <position position="385"/>
    </location>
    <ligand>
        <name>ATP</name>
        <dbReference type="ChEBI" id="CHEBI:30616"/>
    </ligand>
</feature>
<dbReference type="SUPFAM" id="SSF56112">
    <property type="entry name" value="Protein kinase-like (PK-like)"/>
    <property type="match status" value="1"/>
</dbReference>
<keyword evidence="15" id="KW-1185">Reference proteome</keyword>
<gene>
    <name evidence="14" type="ORF">KIW84_010950</name>
</gene>
<proteinExistence type="predicted"/>
<keyword evidence="8" id="KW-0325">Glycoprotein</keyword>
<dbReference type="InterPro" id="IPR025287">
    <property type="entry name" value="WAK_GUB"/>
</dbReference>
<protein>
    <recommendedName>
        <fullName evidence="2">non-specific serine/threonine protein kinase</fullName>
        <ecNumber evidence="2">2.7.11.1</ecNumber>
    </recommendedName>
</protein>
<dbReference type="GO" id="GO:0030247">
    <property type="term" value="F:polysaccharide binding"/>
    <property type="evidence" value="ECO:0007669"/>
    <property type="project" value="InterPro"/>
</dbReference>
<evidence type="ECO:0000256" key="2">
    <source>
        <dbReference type="ARBA" id="ARBA00012513"/>
    </source>
</evidence>
<evidence type="ECO:0000256" key="1">
    <source>
        <dbReference type="ARBA" id="ARBA00004167"/>
    </source>
</evidence>
<comment type="catalytic activity">
    <reaction evidence="9">
        <text>L-threonyl-[protein] + ATP = O-phospho-L-threonyl-[protein] + ADP + H(+)</text>
        <dbReference type="Rhea" id="RHEA:46608"/>
        <dbReference type="Rhea" id="RHEA-COMP:11060"/>
        <dbReference type="Rhea" id="RHEA-COMP:11605"/>
        <dbReference type="ChEBI" id="CHEBI:15378"/>
        <dbReference type="ChEBI" id="CHEBI:30013"/>
        <dbReference type="ChEBI" id="CHEBI:30616"/>
        <dbReference type="ChEBI" id="CHEBI:61977"/>
        <dbReference type="ChEBI" id="CHEBI:456216"/>
        <dbReference type="EC" id="2.7.11.1"/>
    </reaction>
</comment>
<keyword evidence="5 11" id="KW-0547">Nucleotide-binding</keyword>
<dbReference type="Gene3D" id="3.30.200.20">
    <property type="entry name" value="Phosphorylase Kinase, domain 1"/>
    <property type="match status" value="1"/>
</dbReference>
<evidence type="ECO:0000256" key="5">
    <source>
        <dbReference type="ARBA" id="ARBA00022741"/>
    </source>
</evidence>
<dbReference type="PANTHER" id="PTHR46008">
    <property type="entry name" value="LEAF RUST 10 DISEASE-RESISTANCE LOCUS RECEPTOR-LIKE PROTEIN KINASE-LIKE 1.4"/>
    <property type="match status" value="1"/>
</dbReference>
<keyword evidence="7 11" id="KW-0067">ATP-binding</keyword>
<keyword evidence="12" id="KW-0472">Membrane</keyword>
<dbReference type="PROSITE" id="PS00107">
    <property type="entry name" value="PROTEIN_KINASE_ATP"/>
    <property type="match status" value="1"/>
</dbReference>
<dbReference type="AlphaFoldDB" id="A0A9D4YNC2"/>
<feature type="transmembrane region" description="Helical" evidence="12">
    <location>
        <begin position="293"/>
        <end position="314"/>
    </location>
</feature>
<dbReference type="Proteomes" id="UP001058974">
    <property type="component" value="Chromosome 1"/>
</dbReference>
<dbReference type="Pfam" id="PF13947">
    <property type="entry name" value="GUB_WAK_bind"/>
    <property type="match status" value="1"/>
</dbReference>
<evidence type="ECO:0000256" key="11">
    <source>
        <dbReference type="PROSITE-ProRule" id="PRU10141"/>
    </source>
</evidence>
<evidence type="ECO:0000259" key="13">
    <source>
        <dbReference type="PROSITE" id="PS50011"/>
    </source>
</evidence>
<dbReference type="Pfam" id="PF00069">
    <property type="entry name" value="Pkinase"/>
    <property type="match status" value="1"/>
</dbReference>
<dbReference type="InterPro" id="IPR017441">
    <property type="entry name" value="Protein_kinase_ATP_BS"/>
</dbReference>
<feature type="domain" description="Protein kinase" evidence="13">
    <location>
        <begin position="357"/>
        <end position="632"/>
    </location>
</feature>
<dbReference type="SMART" id="SM00220">
    <property type="entry name" value="S_TKc"/>
    <property type="match status" value="1"/>
</dbReference>
<comment type="caution">
    <text evidence="14">The sequence shown here is derived from an EMBL/GenBank/DDBJ whole genome shotgun (WGS) entry which is preliminary data.</text>
</comment>
<accession>A0A9D4YNC2</accession>
<evidence type="ECO:0000256" key="9">
    <source>
        <dbReference type="ARBA" id="ARBA00047899"/>
    </source>
</evidence>
<name>A0A9D4YNC2_PEA</name>
<dbReference type="PROSITE" id="PS50011">
    <property type="entry name" value="PROTEIN_KINASE_DOM"/>
    <property type="match status" value="1"/>
</dbReference>
<dbReference type="PROSITE" id="PS00108">
    <property type="entry name" value="PROTEIN_KINASE_ST"/>
    <property type="match status" value="1"/>
</dbReference>
<evidence type="ECO:0000313" key="14">
    <source>
        <dbReference type="EMBL" id="KAI5441693.1"/>
    </source>
</evidence>
<dbReference type="InterPro" id="IPR032872">
    <property type="entry name" value="WAK_assoc_C"/>
</dbReference>
<dbReference type="InterPro" id="IPR011009">
    <property type="entry name" value="Kinase-like_dom_sf"/>
</dbReference>
<comment type="catalytic activity">
    <reaction evidence="10">
        <text>L-seryl-[protein] + ATP = O-phospho-L-seryl-[protein] + ADP + H(+)</text>
        <dbReference type="Rhea" id="RHEA:17989"/>
        <dbReference type="Rhea" id="RHEA-COMP:9863"/>
        <dbReference type="Rhea" id="RHEA-COMP:11604"/>
        <dbReference type="ChEBI" id="CHEBI:15378"/>
        <dbReference type="ChEBI" id="CHEBI:29999"/>
        <dbReference type="ChEBI" id="CHEBI:30616"/>
        <dbReference type="ChEBI" id="CHEBI:83421"/>
        <dbReference type="ChEBI" id="CHEBI:456216"/>
        <dbReference type="EC" id="2.7.11.1"/>
    </reaction>
</comment>
<evidence type="ECO:0000256" key="4">
    <source>
        <dbReference type="ARBA" id="ARBA00022729"/>
    </source>
</evidence>
<sequence length="647" mass="74442">MQLHFNFRLLQVFISKVIMEKYQFQISLSFSFITNIFIFLPLFLSLFHIAADEMYTSCAPFRCGDFTNITYPFWNLNTQSSYCGHPEFMVDCQNGRLTMEMMSQKFYILHINQSSQVLRIARDDLWGFLPGDKLSCPKHYINVKIDSHFFHYTSNNEMYTILYECGSLPNSYFSPSFQISFEVMDCYIEGKFNSVYIVSNSKLADFSAVKCENSIEVPGKYNSLPNKSSGMKDILVEGFEVRWNGVEEDRCHACTKYGGRCGYKREENAFMCLSKRSDTSKVPSRTWNWKKKLIVGVISTVLAALAVITSIYFYERHNINSRNLSLQPFRLDSQRISKSQNFGVEHFIFKDLYKATNNFDKKLGDGGSAEVFYGKLLDRREVAVKRFFKFGLNKEKLFLNEINILARTVHPNLVLLHGCTSLKSRRVLVVYEYVRNGSLDDHLHGDKATPNNLPWNIRMRIAVETAGALSHLHASNIVHRDIKTNNILLDAEYHAKVADFGFSRPFPDDQSRVFTNPRGTSGYVDPEYNGTHILSYKSDVFSFGVVLIELITSLRAHDRKRKDDEVNLYDMAINRIQNQTLHGIVDHTLGFDTDSKVRQMINGVAELAFRCLQSSCDMRPTMEVVLQCLKNLQDENEAPAVQVQMMK</sequence>
<dbReference type="InterPro" id="IPR008271">
    <property type="entry name" value="Ser/Thr_kinase_AS"/>
</dbReference>
<dbReference type="GO" id="GO:0016020">
    <property type="term" value="C:membrane"/>
    <property type="evidence" value="ECO:0007669"/>
    <property type="project" value="UniProtKB-SubCell"/>
</dbReference>
<keyword evidence="12" id="KW-1133">Transmembrane helix</keyword>
<feature type="transmembrane region" description="Helical" evidence="12">
    <location>
        <begin position="26"/>
        <end position="47"/>
    </location>
</feature>
<dbReference type="PANTHER" id="PTHR46008:SF20">
    <property type="entry name" value="PROTEIN KINASE DOMAIN-CONTAINING PROTEIN"/>
    <property type="match status" value="1"/>
</dbReference>
<dbReference type="EMBL" id="JAMSHJ010000001">
    <property type="protein sequence ID" value="KAI5441693.1"/>
    <property type="molecule type" value="Genomic_DNA"/>
</dbReference>
<evidence type="ECO:0000256" key="6">
    <source>
        <dbReference type="ARBA" id="ARBA00022777"/>
    </source>
</evidence>
<keyword evidence="4" id="KW-0732">Signal</keyword>
<evidence type="ECO:0000256" key="3">
    <source>
        <dbReference type="ARBA" id="ARBA00022679"/>
    </source>
</evidence>
<organism evidence="14 15">
    <name type="scientific">Pisum sativum</name>
    <name type="common">Garden pea</name>
    <name type="synonym">Lathyrus oleraceus</name>
    <dbReference type="NCBI Taxonomy" id="3888"/>
    <lineage>
        <taxon>Eukaryota</taxon>
        <taxon>Viridiplantae</taxon>
        <taxon>Streptophyta</taxon>
        <taxon>Embryophyta</taxon>
        <taxon>Tracheophyta</taxon>
        <taxon>Spermatophyta</taxon>
        <taxon>Magnoliopsida</taxon>
        <taxon>eudicotyledons</taxon>
        <taxon>Gunneridae</taxon>
        <taxon>Pentapetalae</taxon>
        <taxon>rosids</taxon>
        <taxon>fabids</taxon>
        <taxon>Fabales</taxon>
        <taxon>Fabaceae</taxon>
        <taxon>Papilionoideae</taxon>
        <taxon>50 kb inversion clade</taxon>
        <taxon>NPAAA clade</taxon>
        <taxon>Hologalegina</taxon>
        <taxon>IRL clade</taxon>
        <taxon>Fabeae</taxon>
        <taxon>Lathyrus</taxon>
    </lineage>
</organism>
<reference evidence="14 15" key="1">
    <citation type="journal article" date="2022" name="Nat. Genet.">
        <title>Improved pea reference genome and pan-genome highlight genomic features and evolutionary characteristics.</title>
        <authorList>
            <person name="Yang T."/>
            <person name="Liu R."/>
            <person name="Luo Y."/>
            <person name="Hu S."/>
            <person name="Wang D."/>
            <person name="Wang C."/>
            <person name="Pandey M.K."/>
            <person name="Ge S."/>
            <person name="Xu Q."/>
            <person name="Li N."/>
            <person name="Li G."/>
            <person name="Huang Y."/>
            <person name="Saxena R.K."/>
            <person name="Ji Y."/>
            <person name="Li M."/>
            <person name="Yan X."/>
            <person name="He Y."/>
            <person name="Liu Y."/>
            <person name="Wang X."/>
            <person name="Xiang C."/>
            <person name="Varshney R.K."/>
            <person name="Ding H."/>
            <person name="Gao S."/>
            <person name="Zong X."/>
        </authorList>
    </citation>
    <scope>NUCLEOTIDE SEQUENCE [LARGE SCALE GENOMIC DNA]</scope>
    <source>
        <strain evidence="14 15">cv. Zhongwan 6</strain>
    </source>
</reference>
<dbReference type="GO" id="GO:0004674">
    <property type="term" value="F:protein serine/threonine kinase activity"/>
    <property type="evidence" value="ECO:0007669"/>
    <property type="project" value="UniProtKB-EC"/>
</dbReference>
<dbReference type="Gramene" id="Psat01G0095000-T1">
    <property type="protein sequence ID" value="KAI5441693.1"/>
    <property type="gene ID" value="KIW84_010950"/>
</dbReference>
<evidence type="ECO:0000256" key="8">
    <source>
        <dbReference type="ARBA" id="ARBA00023180"/>
    </source>
</evidence>
<evidence type="ECO:0000256" key="12">
    <source>
        <dbReference type="SAM" id="Phobius"/>
    </source>
</evidence>
<keyword evidence="12" id="KW-0812">Transmembrane</keyword>